<reference evidence="2" key="1">
    <citation type="submission" date="2018-01" db="EMBL/GenBank/DDBJ databases">
        <title>Plasmids of psychrophilic Polaromonas spp. isolated from Arctic and Antarctic glaciers.</title>
        <authorList>
            <person name="Dziewit L."/>
            <person name="Ciok A."/>
        </authorList>
    </citation>
    <scope>NUCLEOTIDE SEQUENCE</scope>
    <source>
        <plasmid evidence="2">pH8NP1</plasmid>
    </source>
</reference>
<organism evidence="2">
    <name type="scientific">Polaromonas sp. H8N</name>
    <dbReference type="NCBI Taxonomy" id="1840297"/>
    <lineage>
        <taxon>Bacteria</taxon>
        <taxon>Pseudomonadati</taxon>
        <taxon>Pseudomonadota</taxon>
        <taxon>Betaproteobacteria</taxon>
        <taxon>Burkholderiales</taxon>
        <taxon>Comamonadaceae</taxon>
        <taxon>Polaromonas</taxon>
    </lineage>
</organism>
<keyword evidence="1" id="KW-0732">Signal</keyword>
<keyword evidence="2" id="KW-0614">Plasmid</keyword>
<dbReference type="EMBL" id="MG869621">
    <property type="protein sequence ID" value="AWD72263.1"/>
    <property type="molecule type" value="Genomic_DNA"/>
</dbReference>
<sequence length="110" mass="11856">MIRRILAVLALTALISHEALAEVQILGAPSCGRWVAEKKSGSALALAYGSWVTGFLSGTAYGTGKDIFKSRPDIEGVMLWVQNFCEKNPLAGVEEAAQALIPELLKKNRQ</sequence>
<accession>A0A2S1FIC7</accession>
<protein>
    <submittedName>
        <fullName evidence="2">Uncharacterized protein</fullName>
    </submittedName>
</protein>
<name>A0A2S1FIC7_9BURK</name>
<feature type="chain" id="PRO_5015446874" evidence="1">
    <location>
        <begin position="22"/>
        <end position="110"/>
    </location>
</feature>
<evidence type="ECO:0000313" key="2">
    <source>
        <dbReference type="EMBL" id="AWD72263.1"/>
    </source>
</evidence>
<feature type="signal peptide" evidence="1">
    <location>
        <begin position="1"/>
        <end position="21"/>
    </location>
</feature>
<proteinExistence type="predicted"/>
<dbReference type="AlphaFoldDB" id="A0A2S1FIC7"/>
<evidence type="ECO:0000256" key="1">
    <source>
        <dbReference type="SAM" id="SignalP"/>
    </source>
</evidence>
<gene>
    <name evidence="2" type="ORF">pH8NP1_p002</name>
</gene>
<geneLocation type="plasmid" evidence="2">
    <name>pH8NP1</name>
</geneLocation>